<protein>
    <submittedName>
        <fullName evidence="1">Uncharacterized protein</fullName>
    </submittedName>
</protein>
<evidence type="ECO:0000313" key="2">
    <source>
        <dbReference type="Proteomes" id="UP000030016"/>
    </source>
</evidence>
<sequence length="293" mass="34258">MKKSKRKTLVVILVLCGLISILKKCNKNTDSNINNSGKNIEIESMEERSARQLEEACNQQVEIANKKRAKEILYKVTNTTPKTADIYYMDKESYVDGRKNTSEIRKKYFVFSIDYLDDEGNAYCADYSLLVKKDNLEVYIYYPDGKMKRYDNDSNYDNDTVNSFSGTNSNNLNVNSTPKDVVEAMIKSALTNDMDLFLKCANPEDLEDYCRKYHISMEKAIELTQKQVFDKIHNMVQQYDIKLSDYSISQPDNYKERSRAYVQVEYLGNVKHIERHCEVPVYRAFNGKWYFKE</sequence>
<comment type="caution">
    <text evidence="1">The sequence shown here is derived from an EMBL/GenBank/DDBJ whole genome shotgun (WGS) entry which is preliminary data.</text>
</comment>
<dbReference type="AlphaFoldDB" id="A0AA88ZNI4"/>
<dbReference type="EMBL" id="JDRX01000008">
    <property type="protein sequence ID" value="KGN02441.1"/>
    <property type="molecule type" value="Genomic_DNA"/>
</dbReference>
<accession>A0AA88ZNI4</accession>
<reference evidence="1 2" key="1">
    <citation type="submission" date="2014-01" db="EMBL/GenBank/DDBJ databases">
        <title>Plasmidome dynamics in the species complex Clostridium novyi sensu lato converts strains of independent lineages into distinctly different pathogens.</title>
        <authorList>
            <person name="Skarin H."/>
            <person name="Segerman B."/>
        </authorList>
    </citation>
    <scope>NUCLEOTIDE SEQUENCE [LARGE SCALE GENOMIC DNA]</scope>
    <source>
        <strain evidence="1 2">4570</strain>
    </source>
</reference>
<dbReference type="RefSeq" id="WP_039249491.1">
    <property type="nucleotide sequence ID" value="NZ_JDRX01000008.1"/>
</dbReference>
<name>A0AA88ZNI4_CLONO</name>
<organism evidence="1 2">
    <name type="scientific">Clostridium novyi A str. 4570</name>
    <dbReference type="NCBI Taxonomy" id="1444290"/>
    <lineage>
        <taxon>Bacteria</taxon>
        <taxon>Bacillati</taxon>
        <taxon>Bacillota</taxon>
        <taxon>Clostridia</taxon>
        <taxon>Eubacteriales</taxon>
        <taxon>Clostridiaceae</taxon>
        <taxon>Clostridium</taxon>
    </lineage>
</organism>
<evidence type="ECO:0000313" key="1">
    <source>
        <dbReference type="EMBL" id="KGN02441.1"/>
    </source>
</evidence>
<gene>
    <name evidence="1" type="ORF">Z969_05000</name>
</gene>
<dbReference type="Proteomes" id="UP000030016">
    <property type="component" value="Unassembled WGS sequence"/>
</dbReference>
<proteinExistence type="predicted"/>